<dbReference type="InterPro" id="IPR029063">
    <property type="entry name" value="SAM-dependent_MTases_sf"/>
</dbReference>
<dbReference type="InterPro" id="IPR046816">
    <property type="entry name" value="MmeI_Mtase"/>
</dbReference>
<gene>
    <name evidence="6" type="ORF">OMM_00347</name>
</gene>
<dbReference type="Pfam" id="PF20473">
    <property type="entry name" value="MmeI_Mtase"/>
    <property type="match status" value="1"/>
</dbReference>
<dbReference type="EMBL" id="ATBP01000015">
    <property type="protein sequence ID" value="ETR74237.1"/>
    <property type="molecule type" value="Genomic_DNA"/>
</dbReference>
<dbReference type="PANTHER" id="PTHR33841:SF1">
    <property type="entry name" value="DNA METHYLTRANSFERASE A"/>
    <property type="match status" value="1"/>
</dbReference>
<keyword evidence="3" id="KW-0808">Transferase</keyword>
<dbReference type="SUPFAM" id="SSF53335">
    <property type="entry name" value="S-adenosyl-L-methionine-dependent methyltransferases"/>
    <property type="match status" value="1"/>
</dbReference>
<dbReference type="GO" id="GO:0009007">
    <property type="term" value="F:site-specific DNA-methyltransferase (adenine-specific) activity"/>
    <property type="evidence" value="ECO:0007669"/>
    <property type="project" value="UniProtKB-EC"/>
</dbReference>
<organism evidence="6 7">
    <name type="scientific">Candidatus Magnetoglobus multicellularis str. Araruama</name>
    <dbReference type="NCBI Taxonomy" id="890399"/>
    <lineage>
        <taxon>Bacteria</taxon>
        <taxon>Pseudomonadati</taxon>
        <taxon>Thermodesulfobacteriota</taxon>
        <taxon>Desulfobacteria</taxon>
        <taxon>Desulfobacterales</taxon>
        <taxon>Desulfobacteraceae</taxon>
        <taxon>Candidatus Magnetoglobus</taxon>
    </lineage>
</organism>
<dbReference type="Proteomes" id="UP000189670">
    <property type="component" value="Unassembled WGS sequence"/>
</dbReference>
<evidence type="ECO:0000256" key="3">
    <source>
        <dbReference type="ARBA" id="ARBA00022679"/>
    </source>
</evidence>
<comment type="caution">
    <text evidence="6">The sequence shown here is derived from an EMBL/GenBank/DDBJ whole genome shotgun (WGS) entry which is preliminary data.</text>
</comment>
<reference evidence="7" key="1">
    <citation type="submission" date="2012-11" db="EMBL/GenBank/DDBJ databases">
        <authorList>
            <person name="Lucero-Rivera Y.E."/>
            <person name="Tovar-Ramirez D."/>
        </authorList>
    </citation>
    <scope>NUCLEOTIDE SEQUENCE [LARGE SCALE GENOMIC DNA]</scope>
    <source>
        <strain evidence="7">Araruama</strain>
    </source>
</reference>
<dbReference type="GO" id="GO:0032259">
    <property type="term" value="P:methylation"/>
    <property type="evidence" value="ECO:0007669"/>
    <property type="project" value="UniProtKB-KW"/>
</dbReference>
<dbReference type="Gene3D" id="3.40.50.150">
    <property type="entry name" value="Vaccinia Virus protein VP39"/>
    <property type="match status" value="1"/>
</dbReference>
<evidence type="ECO:0000259" key="5">
    <source>
        <dbReference type="Pfam" id="PF20473"/>
    </source>
</evidence>
<dbReference type="AlphaFoldDB" id="A0A1V1PH84"/>
<dbReference type="EC" id="2.1.1.72" evidence="1"/>
<evidence type="ECO:0000256" key="4">
    <source>
        <dbReference type="ARBA" id="ARBA00047942"/>
    </source>
</evidence>
<keyword evidence="2" id="KW-0489">Methyltransferase</keyword>
<evidence type="ECO:0000313" key="6">
    <source>
        <dbReference type="EMBL" id="ETR74237.1"/>
    </source>
</evidence>
<evidence type="ECO:0000313" key="7">
    <source>
        <dbReference type="Proteomes" id="UP000189670"/>
    </source>
</evidence>
<evidence type="ECO:0000256" key="2">
    <source>
        <dbReference type="ARBA" id="ARBA00022603"/>
    </source>
</evidence>
<feature type="domain" description="MmeI-like DNA-methyltransferase" evidence="5">
    <location>
        <begin position="288"/>
        <end position="365"/>
    </location>
</feature>
<dbReference type="PANTHER" id="PTHR33841">
    <property type="entry name" value="DNA METHYLTRANSFERASE YEEA-RELATED"/>
    <property type="match status" value="1"/>
</dbReference>
<evidence type="ECO:0000256" key="1">
    <source>
        <dbReference type="ARBA" id="ARBA00011900"/>
    </source>
</evidence>
<name>A0A1V1PH84_9BACT</name>
<comment type="catalytic activity">
    <reaction evidence="4">
        <text>a 2'-deoxyadenosine in DNA + S-adenosyl-L-methionine = an N(6)-methyl-2'-deoxyadenosine in DNA + S-adenosyl-L-homocysteine + H(+)</text>
        <dbReference type="Rhea" id="RHEA:15197"/>
        <dbReference type="Rhea" id="RHEA-COMP:12418"/>
        <dbReference type="Rhea" id="RHEA-COMP:12419"/>
        <dbReference type="ChEBI" id="CHEBI:15378"/>
        <dbReference type="ChEBI" id="CHEBI:57856"/>
        <dbReference type="ChEBI" id="CHEBI:59789"/>
        <dbReference type="ChEBI" id="CHEBI:90615"/>
        <dbReference type="ChEBI" id="CHEBI:90616"/>
        <dbReference type="EC" id="2.1.1.72"/>
    </reaction>
</comment>
<accession>A0A1V1PH84</accession>
<sequence length="469" mass="54911">MSSLTEKTRINLKNCVNAIRKRLLDDLEQACYQRYSLSAKDRNKVQLTFQEKRAYDRLFAWLEDPARVHKDWLTNLKVLIKERAYTLTNRMFILMQLECRDLRKVKLISQGIEKSAFRTEQEFFVALVQGDDQGFAFILQQVWDQLAIELPALFEYNEIHECLPIPGPTLTWLIETLNQEDLKGAWKDDTTLGWLYQYWNDPEKVYVENKLKGVGTTKGKVESYEIAKKTQLFTDHYMVEWLLHNTIGDQWRAICQKNNWLEKEQYVKNWKGYVWRDLEPSYVEASVHYLENVKILDPAMGSGHFLVLAFDLLYSLYRLQREQQKKEFNASEIVNIILSKNLHGIDIDSRAIQISAAALYIKAKEKSPNITLSNLQIVATDLGLEHLTTEDKAIKELRSRLSDEIGINESFIDTLIDNLKYASSLGSLIHLTQDIKDALDNRKQIDIFNYKKKIITFQKRKKKLPFMKP</sequence>
<proteinExistence type="predicted"/>
<dbReference type="InterPro" id="IPR050953">
    <property type="entry name" value="N4_N6_ade-DNA_methylase"/>
</dbReference>
<protein>
    <recommendedName>
        <fullName evidence="1">site-specific DNA-methyltransferase (adenine-specific)</fullName>
        <ecNumber evidence="1">2.1.1.72</ecNumber>
    </recommendedName>
</protein>